<evidence type="ECO:0000313" key="1">
    <source>
        <dbReference type="EMBL" id="WAQ99697.1"/>
    </source>
</evidence>
<dbReference type="EMBL" id="CP111014">
    <property type="protein sequence ID" value="WAQ99697.1"/>
    <property type="molecule type" value="Genomic_DNA"/>
</dbReference>
<organism evidence="1 2">
    <name type="scientific">Mya arenaria</name>
    <name type="common">Soft-shell clam</name>
    <dbReference type="NCBI Taxonomy" id="6604"/>
    <lineage>
        <taxon>Eukaryota</taxon>
        <taxon>Metazoa</taxon>
        <taxon>Spiralia</taxon>
        <taxon>Lophotrochozoa</taxon>
        <taxon>Mollusca</taxon>
        <taxon>Bivalvia</taxon>
        <taxon>Autobranchia</taxon>
        <taxon>Heteroconchia</taxon>
        <taxon>Euheterodonta</taxon>
        <taxon>Imparidentia</taxon>
        <taxon>Neoheterodontei</taxon>
        <taxon>Myida</taxon>
        <taxon>Myoidea</taxon>
        <taxon>Myidae</taxon>
        <taxon>Mya</taxon>
    </lineage>
</organism>
<sequence length="536" mass="58558">LVFTAVMSGFGQDDGFYSGGYDNQNQNQDISYGQSGYAQEYCHSLGGIVVCLNMKNNYNLSHCSKLLTISFNDSGALGKTNKSLNTGDIKLELGGMSSGSTACLSCRAVSAKSIQPFFVYAMALPSKEPFSGLYDLGLGSGNTKKGGIISPVALPQYITVRRCFPAVMCGTARSLLVGPITFAEALPMLKPDSSAFHMRLGLSRQSMLIRKFLYLLYHSSITDFDNFDRFSSSGVSVLLSMMLPFLCLNALDEKFSEKAHVAIKLRPEQLGHVNSCIECSQFGQFDYNQQGYGVDSSYGQSSGQPGYNPSILTPDQSAFAAPPTGDNYEDEPPLMEELGINFDHIVQKAEGRWLDLHLVESPDRNQRHALLHSDFSRSITYRSPGEGKEFGAEHNTFRTAGHIGVVADKSVVKTSSAVSSCGLSGSKSGYCVPMDFERCLPFILGVLGLSQTINIFTADSKYLRPGLQGSNVSLHYEDQTIIWNAADDSHRISRNEECLQRETRLSCEEPAISVSETQGELNPLKQTDHSIMCDTD</sequence>
<evidence type="ECO:0000313" key="2">
    <source>
        <dbReference type="Proteomes" id="UP001164746"/>
    </source>
</evidence>
<accession>A0ABY7DPS1</accession>
<name>A0ABY7DPS1_MYAAR</name>
<reference evidence="1" key="1">
    <citation type="submission" date="2022-11" db="EMBL/GenBank/DDBJ databases">
        <title>Centuries of genome instability and evolution in soft-shell clam transmissible cancer (bioRxiv).</title>
        <authorList>
            <person name="Hart S.F.M."/>
            <person name="Yonemitsu M.A."/>
            <person name="Giersch R.M."/>
            <person name="Beal B.F."/>
            <person name="Arriagada G."/>
            <person name="Davis B.W."/>
            <person name="Ostrander E.A."/>
            <person name="Goff S.P."/>
            <person name="Metzger M.J."/>
        </authorList>
    </citation>
    <scope>NUCLEOTIDE SEQUENCE</scope>
    <source>
        <strain evidence="1">MELC-2E11</strain>
        <tissue evidence="1">Siphon/mantle</tissue>
    </source>
</reference>
<feature type="non-terminal residue" evidence="1">
    <location>
        <position position="1"/>
    </location>
</feature>
<dbReference type="Proteomes" id="UP001164746">
    <property type="component" value="Chromosome 3"/>
</dbReference>
<proteinExistence type="predicted"/>
<protein>
    <submittedName>
        <fullName evidence="1">YIPF5-like protein</fullName>
    </submittedName>
</protein>
<keyword evidence="2" id="KW-1185">Reference proteome</keyword>
<gene>
    <name evidence="1" type="ORF">MAR_024070</name>
</gene>